<sequence>MFGKYISCCTITSCSKHLSSKWMQFFCCSLAPLMMNVCQKCGDKGDLKDLIYCVQCKVSAEHRYCLDILPKSKKEKVIWTCEECTPKDTKLGPVPSRRSTRICQAAEVRLSRKQMLKQISFSRHRTHVHVDGSPETKQSRGDLLVSVDKFKTQTCSDETVINPELKKKQRRLILEDGDSLDEESNQIKAKASQLVTPTVGDGPLKTTCNVQSLESCNCVHSEPIINPIWKGCFNINNVRGQTSVGILAHIKSSTCSDMLHAATALPLLVTVDILSKSDVWPPRFQISPPTDDTAVLHFFPEYESDEKVFDNILDDMLDHNLALKAVLKDRQLLVFSSTELPPDHWRICRKYYWWGVFEPIKHVVQSTESATTSKITNDFSMQEESDLAMTQSSCSPRSPLSGLSYTSHRRGSPFLP</sequence>
<dbReference type="Proteomes" id="UP001164539">
    <property type="component" value="Chromosome 7"/>
</dbReference>
<reference evidence="1 2" key="1">
    <citation type="journal article" date="2023" name="Science">
        <title>Complex scaffold remodeling in plant triterpene biosynthesis.</title>
        <authorList>
            <person name="De La Pena R."/>
            <person name="Hodgson H."/>
            <person name="Liu J.C."/>
            <person name="Stephenson M.J."/>
            <person name="Martin A.C."/>
            <person name="Owen C."/>
            <person name="Harkess A."/>
            <person name="Leebens-Mack J."/>
            <person name="Jimenez L.E."/>
            <person name="Osbourn A."/>
            <person name="Sattely E.S."/>
        </authorList>
    </citation>
    <scope>NUCLEOTIDE SEQUENCE [LARGE SCALE GENOMIC DNA]</scope>
    <source>
        <strain evidence="2">cv. JPN11</strain>
        <tissue evidence="1">Leaf</tissue>
    </source>
</reference>
<name>A0ACC1XWD8_MELAZ</name>
<dbReference type="EMBL" id="CM051400">
    <property type="protein sequence ID" value="KAJ4715268.1"/>
    <property type="molecule type" value="Genomic_DNA"/>
</dbReference>
<keyword evidence="2" id="KW-1185">Reference proteome</keyword>
<organism evidence="1 2">
    <name type="scientific">Melia azedarach</name>
    <name type="common">Chinaberry tree</name>
    <dbReference type="NCBI Taxonomy" id="155640"/>
    <lineage>
        <taxon>Eukaryota</taxon>
        <taxon>Viridiplantae</taxon>
        <taxon>Streptophyta</taxon>
        <taxon>Embryophyta</taxon>
        <taxon>Tracheophyta</taxon>
        <taxon>Spermatophyta</taxon>
        <taxon>Magnoliopsida</taxon>
        <taxon>eudicotyledons</taxon>
        <taxon>Gunneridae</taxon>
        <taxon>Pentapetalae</taxon>
        <taxon>rosids</taxon>
        <taxon>malvids</taxon>
        <taxon>Sapindales</taxon>
        <taxon>Meliaceae</taxon>
        <taxon>Melia</taxon>
    </lineage>
</organism>
<proteinExistence type="predicted"/>
<evidence type="ECO:0000313" key="2">
    <source>
        <dbReference type="Proteomes" id="UP001164539"/>
    </source>
</evidence>
<protein>
    <submittedName>
        <fullName evidence="1">RING/FYVE/PHD zinc finger-containing protein</fullName>
    </submittedName>
</protein>
<accession>A0ACC1XWD8</accession>
<gene>
    <name evidence="1" type="ORF">OWV82_013646</name>
</gene>
<comment type="caution">
    <text evidence="1">The sequence shown here is derived from an EMBL/GenBank/DDBJ whole genome shotgun (WGS) entry which is preliminary data.</text>
</comment>
<evidence type="ECO:0000313" key="1">
    <source>
        <dbReference type="EMBL" id="KAJ4715268.1"/>
    </source>
</evidence>